<feature type="coiled-coil region" evidence="1">
    <location>
        <begin position="474"/>
        <end position="501"/>
    </location>
</feature>
<keyword evidence="2" id="KW-0472">Membrane</keyword>
<dbReference type="Proteomes" id="UP000070174">
    <property type="component" value="Unassembled WGS sequence"/>
</dbReference>
<organism evidence="4">
    <name type="scientific">Peptoniphilus harei</name>
    <dbReference type="NCBI Taxonomy" id="54005"/>
    <lineage>
        <taxon>Bacteria</taxon>
        <taxon>Bacillati</taxon>
        <taxon>Bacillota</taxon>
        <taxon>Tissierellia</taxon>
        <taxon>Tissierellales</taxon>
        <taxon>Peptoniphilaceae</taxon>
        <taxon>Peptoniphilus</taxon>
    </lineage>
</organism>
<feature type="coiled-coil region" evidence="1">
    <location>
        <begin position="192"/>
        <end position="243"/>
    </location>
</feature>
<feature type="coiled-coil region" evidence="1">
    <location>
        <begin position="548"/>
        <end position="582"/>
    </location>
</feature>
<dbReference type="PATRIC" id="fig|54005.3.peg.1187"/>
<evidence type="ECO:0000313" key="4">
    <source>
        <dbReference type="EMBL" id="KXA29579.1"/>
    </source>
</evidence>
<sequence length="747" mass="89293">MIIKELGLLNFGKFENKKIELQEGINLIYGRNEEGKSTIVNFIDGIFYGFSRDSLSRKVRDDLFEKSRPWNSNLYRGYLILNDDEEDFRISRDFDKDEISILNLKIGDDLSNDQRNFIYSRIPQPGALFFYLNRKVYKSTFFIGQRLSQFESDASGELQNRINNFSVSEDENVDLSKVIEKMKDDLYDLGSKKRKSSEIGKINEELENISKDKVNFLSLKETYKKSIDKYKESKDRLVELEDKLRGRKLFELEILKDKLKQGYASESENDENYNFSDLENAIEINRSLGMYSSKLDDLLSAERKNFDVDLDLEEDYKRFKEINREIQALNENNYSKEREIISWDIKNIEREVFKYVIKFLSSMLGGLVIILISFYFKKYFISILSLLFFTYSYFRIVKFRENKDLLNRLKNKYQDYKYKSQQKTLIKKKFDKEIDEILIKYNARDKKELSEIFDSKSEENIKNISKNEYNREWIEKNSQEIEETKKNIFNLEKELQNIFHQYDVENIKELKNLFYEKRDASRVSEYKYRIKELEKENLIGDFYKEESIDEIQDKIDQEKNNILNLEGSLKTLEDSLEKLRILDEKSYELNEKLKKLEYKKELLEISIEKFEDFVKARRIDNLPLLRKEISKYLDSMTSGKYNEILIDDSFGIRVYDRDIEDYIELDSLSMGTIDQIYLAFRLSISKIISDKEIPLVLDSHFDSYDDFRLKEALEILQDNKQVLIFTSTNREKEILDKYSMTYNLIKI</sequence>
<gene>
    <name evidence="4" type="ORF">HMPREF3229_01203</name>
</gene>
<protein>
    <recommendedName>
        <fullName evidence="3">YhaN AAA domain-containing protein</fullName>
    </recommendedName>
</protein>
<dbReference type="PANTHER" id="PTHR41259:SF1">
    <property type="entry name" value="DOUBLE-STRAND BREAK REPAIR RAD50 ATPASE, PUTATIVE-RELATED"/>
    <property type="match status" value="1"/>
</dbReference>
<name>A0A133PLY1_9FIRM</name>
<comment type="caution">
    <text evidence="4">The sequence shown here is derived from an EMBL/GenBank/DDBJ whole genome shotgun (WGS) entry which is preliminary data.</text>
</comment>
<dbReference type="SUPFAM" id="SSF52540">
    <property type="entry name" value="P-loop containing nucleoside triphosphate hydrolases"/>
    <property type="match status" value="1"/>
</dbReference>
<dbReference type="EMBL" id="LRQE01000034">
    <property type="protein sequence ID" value="KXA29579.1"/>
    <property type="molecule type" value="Genomic_DNA"/>
</dbReference>
<keyword evidence="2" id="KW-1133">Transmembrane helix</keyword>
<evidence type="ECO:0000259" key="3">
    <source>
        <dbReference type="Pfam" id="PF13514"/>
    </source>
</evidence>
<feature type="domain" description="YhaN AAA" evidence="3">
    <location>
        <begin position="1"/>
        <end position="54"/>
    </location>
</feature>
<proteinExistence type="predicted"/>
<reference evidence="4" key="1">
    <citation type="submission" date="2016-01" db="EMBL/GenBank/DDBJ databases">
        <authorList>
            <person name="Oliw E.H."/>
        </authorList>
    </citation>
    <scope>NUCLEOTIDE SEQUENCE [LARGE SCALE GENOMIC DNA]</scope>
    <source>
        <strain evidence="4">CMW7756A</strain>
    </source>
</reference>
<dbReference type="InterPro" id="IPR038734">
    <property type="entry name" value="YhaN_AAA"/>
</dbReference>
<keyword evidence="2" id="KW-0812">Transmembrane</keyword>
<dbReference type="AlphaFoldDB" id="A0A133PLY1"/>
<evidence type="ECO:0000256" key="1">
    <source>
        <dbReference type="SAM" id="Coils"/>
    </source>
</evidence>
<keyword evidence="1" id="KW-0175">Coiled coil</keyword>
<dbReference type="PANTHER" id="PTHR41259">
    <property type="entry name" value="DOUBLE-STRAND BREAK REPAIR RAD50 ATPASE, PUTATIVE-RELATED"/>
    <property type="match status" value="1"/>
</dbReference>
<feature type="coiled-coil region" evidence="1">
    <location>
        <begin position="312"/>
        <end position="339"/>
    </location>
</feature>
<dbReference type="RefSeq" id="WP_060800281.1">
    <property type="nucleotide sequence ID" value="NZ_KQ957101.1"/>
</dbReference>
<dbReference type="InterPro" id="IPR027417">
    <property type="entry name" value="P-loop_NTPase"/>
</dbReference>
<dbReference type="Gene3D" id="3.40.50.300">
    <property type="entry name" value="P-loop containing nucleotide triphosphate hydrolases"/>
    <property type="match status" value="2"/>
</dbReference>
<feature type="transmembrane region" description="Helical" evidence="2">
    <location>
        <begin position="379"/>
        <end position="397"/>
    </location>
</feature>
<evidence type="ECO:0000256" key="2">
    <source>
        <dbReference type="SAM" id="Phobius"/>
    </source>
</evidence>
<dbReference type="Pfam" id="PF13514">
    <property type="entry name" value="AAA_27"/>
    <property type="match status" value="1"/>
</dbReference>
<feature type="transmembrane region" description="Helical" evidence="2">
    <location>
        <begin position="355"/>
        <end position="373"/>
    </location>
</feature>
<accession>A0A133PLY1</accession>